<evidence type="ECO:0000313" key="2">
    <source>
        <dbReference type="EMBL" id="KAH9412812.1"/>
    </source>
</evidence>
<dbReference type="EMBL" id="NJHN03000128">
    <property type="protein sequence ID" value="KAH9412812.1"/>
    <property type="molecule type" value="Genomic_DNA"/>
</dbReference>
<protein>
    <submittedName>
        <fullName evidence="2">Uncharacterized protein</fullName>
    </submittedName>
</protein>
<keyword evidence="3" id="KW-1185">Reference proteome</keyword>
<keyword evidence="1" id="KW-1133">Transmembrane helix</keyword>
<sequence length="64" mass="7548">MFIDVDNNLLLPTILPSILLLILSILINITSIFTLIFFGIRFFLMEKLNYNNNKIFFTFTITFK</sequence>
<keyword evidence="1" id="KW-0472">Membrane</keyword>
<organism evidence="2 3">
    <name type="scientific">Dermatophagoides pteronyssinus</name>
    <name type="common">European house dust mite</name>
    <dbReference type="NCBI Taxonomy" id="6956"/>
    <lineage>
        <taxon>Eukaryota</taxon>
        <taxon>Metazoa</taxon>
        <taxon>Ecdysozoa</taxon>
        <taxon>Arthropoda</taxon>
        <taxon>Chelicerata</taxon>
        <taxon>Arachnida</taxon>
        <taxon>Acari</taxon>
        <taxon>Acariformes</taxon>
        <taxon>Sarcoptiformes</taxon>
        <taxon>Astigmata</taxon>
        <taxon>Psoroptidia</taxon>
        <taxon>Analgoidea</taxon>
        <taxon>Pyroglyphidae</taxon>
        <taxon>Dermatophagoidinae</taxon>
        <taxon>Dermatophagoides</taxon>
    </lineage>
</organism>
<gene>
    <name evidence="2" type="ORF">DERP_009794</name>
</gene>
<accession>A0ABQ8IRK1</accession>
<dbReference type="Proteomes" id="UP000887458">
    <property type="component" value="Unassembled WGS sequence"/>
</dbReference>
<name>A0ABQ8IRK1_DERPT</name>
<proteinExistence type="predicted"/>
<feature type="transmembrane region" description="Helical" evidence="1">
    <location>
        <begin position="18"/>
        <end position="44"/>
    </location>
</feature>
<keyword evidence="1" id="KW-0812">Transmembrane</keyword>
<comment type="caution">
    <text evidence="2">The sequence shown here is derived from an EMBL/GenBank/DDBJ whole genome shotgun (WGS) entry which is preliminary data.</text>
</comment>
<reference evidence="2 3" key="2">
    <citation type="journal article" date="2022" name="Mol. Biol. Evol.">
        <title>Comparative Genomics Reveals Insights into the Divergent Evolution of Astigmatic Mites and Household Pest Adaptations.</title>
        <authorList>
            <person name="Xiong Q."/>
            <person name="Wan A.T."/>
            <person name="Liu X."/>
            <person name="Fung C.S."/>
            <person name="Xiao X."/>
            <person name="Malainual N."/>
            <person name="Hou J."/>
            <person name="Wang L."/>
            <person name="Wang M."/>
            <person name="Yang K.Y."/>
            <person name="Cui Y."/>
            <person name="Leung E.L."/>
            <person name="Nong W."/>
            <person name="Shin S.K."/>
            <person name="Au S.W."/>
            <person name="Jeong K.Y."/>
            <person name="Chew F.T."/>
            <person name="Hui J.H."/>
            <person name="Leung T.F."/>
            <person name="Tungtrongchitr A."/>
            <person name="Zhong N."/>
            <person name="Liu Z."/>
            <person name="Tsui S.K."/>
        </authorList>
    </citation>
    <scope>NUCLEOTIDE SEQUENCE [LARGE SCALE GENOMIC DNA]</scope>
    <source>
        <strain evidence="2">Derp</strain>
    </source>
</reference>
<evidence type="ECO:0000256" key="1">
    <source>
        <dbReference type="SAM" id="Phobius"/>
    </source>
</evidence>
<evidence type="ECO:0000313" key="3">
    <source>
        <dbReference type="Proteomes" id="UP000887458"/>
    </source>
</evidence>
<reference evidence="2 3" key="1">
    <citation type="journal article" date="2018" name="J. Allergy Clin. Immunol.">
        <title>High-quality assembly of Dermatophagoides pteronyssinus genome and transcriptome reveals a wide range of novel allergens.</title>
        <authorList>
            <person name="Liu X.Y."/>
            <person name="Yang K.Y."/>
            <person name="Wang M.Q."/>
            <person name="Kwok J.S."/>
            <person name="Zeng X."/>
            <person name="Yang Z."/>
            <person name="Xiao X.J."/>
            <person name="Lau C.P."/>
            <person name="Li Y."/>
            <person name="Huang Z.M."/>
            <person name="Ba J.G."/>
            <person name="Yim A.K."/>
            <person name="Ouyang C.Y."/>
            <person name="Ngai S.M."/>
            <person name="Chan T.F."/>
            <person name="Leung E.L."/>
            <person name="Liu L."/>
            <person name="Liu Z.G."/>
            <person name="Tsui S.K."/>
        </authorList>
    </citation>
    <scope>NUCLEOTIDE SEQUENCE [LARGE SCALE GENOMIC DNA]</scope>
    <source>
        <strain evidence="2">Derp</strain>
    </source>
</reference>